<dbReference type="SUPFAM" id="SSF56954">
    <property type="entry name" value="Outer membrane efflux proteins (OEP)"/>
    <property type="match status" value="1"/>
</dbReference>
<gene>
    <name evidence="2" type="ORF">DAY19_03435</name>
</gene>
<evidence type="ECO:0000313" key="3">
    <source>
        <dbReference type="Proteomes" id="UP000443582"/>
    </source>
</evidence>
<name>A0ABY0IMW2_9BACT</name>
<keyword evidence="3" id="KW-1185">Reference proteome</keyword>
<proteinExistence type="predicted"/>
<dbReference type="Proteomes" id="UP000443582">
    <property type="component" value="Unassembled WGS sequence"/>
</dbReference>
<sequence length="464" mass="53460">MKYILLAILSLNASANLKSYVREYLKNSTEIKQAGYNFELAKLNFELQSDDKRPWTLSLLNEFNNVGLISNPNNPNLINTYKAYTSAAELSKENIYGGKFAITGSYIDFNGGTEYEGYNQEVSYTQDLGKNFLGRNDKMDKEIAAQEVYSTKYEFDAQRSQNVLELIESYFDYKKTKTLLNLKDEAKKRAVRRLNFVQKQVRDGLRERVDLYSAQAQVNSVSEEYAELESQLETFKKSLESKLERGHRFSDISLYRIEKIKLDPIEEGNIDSNLTIQALNKKLESLNKTVEKFDNSVFPTIELMGAYKTNAYSTVTANNGNVFSDGTFGSDNDATEVGLTVVIPLGFSADENSLKQAKINRMNTEYQQRLARVRTKNQLEALTNTMRLIDKTIDLVLKRHKLATLSVKEYNKLYSRGRADFDNVISAEERLINTENKYVEYISRREKLYFNLLDIYGKLEQYFY</sequence>
<reference evidence="3" key="1">
    <citation type="journal article" date="2019" name="Int. J. Syst. Evol. Microbiol.">
        <title>Halobacteriovorax valvorus sp. nov., a novel prokaryotic predator isolated from coastal seawater of China.</title>
        <authorList>
            <person name="Chen M.-X."/>
        </authorList>
    </citation>
    <scope>NUCLEOTIDE SEQUENCE [LARGE SCALE GENOMIC DNA]</scope>
    <source>
        <strain evidence="3">BL9</strain>
    </source>
</reference>
<keyword evidence="1" id="KW-0175">Coiled coil</keyword>
<accession>A0ABY0IMW2</accession>
<dbReference type="PANTHER" id="PTHR30203:SF30">
    <property type="entry name" value="OUTER MEMBRANE PROTEIN-RELATED"/>
    <property type="match status" value="1"/>
</dbReference>
<protein>
    <submittedName>
        <fullName evidence="2">TolC family protein</fullName>
    </submittedName>
</protein>
<dbReference type="PANTHER" id="PTHR30203">
    <property type="entry name" value="OUTER MEMBRANE CATION EFFLUX PROTEIN"/>
    <property type="match status" value="1"/>
</dbReference>
<dbReference type="RefSeq" id="WP_114705784.1">
    <property type="nucleotide sequence ID" value="NZ_QDKL01000001.1"/>
</dbReference>
<dbReference type="InterPro" id="IPR010131">
    <property type="entry name" value="MdtP/NodT-like"/>
</dbReference>
<feature type="coiled-coil region" evidence="1">
    <location>
        <begin position="211"/>
        <end position="245"/>
    </location>
</feature>
<dbReference type="Gene3D" id="1.20.1600.10">
    <property type="entry name" value="Outer membrane efflux proteins (OEP)"/>
    <property type="match status" value="1"/>
</dbReference>
<organism evidence="2 3">
    <name type="scientific">Halobacteriovorax vibrionivorans</name>
    <dbReference type="NCBI Taxonomy" id="2152716"/>
    <lineage>
        <taxon>Bacteria</taxon>
        <taxon>Pseudomonadati</taxon>
        <taxon>Bdellovibrionota</taxon>
        <taxon>Bacteriovoracia</taxon>
        <taxon>Bacteriovoracales</taxon>
        <taxon>Halobacteriovoraceae</taxon>
        <taxon>Halobacteriovorax</taxon>
    </lineage>
</organism>
<comment type="caution">
    <text evidence="2">The sequence shown here is derived from an EMBL/GenBank/DDBJ whole genome shotgun (WGS) entry which is preliminary data.</text>
</comment>
<evidence type="ECO:0000256" key="1">
    <source>
        <dbReference type="SAM" id="Coils"/>
    </source>
</evidence>
<evidence type="ECO:0000313" key="2">
    <source>
        <dbReference type="EMBL" id="RZF22839.1"/>
    </source>
</evidence>
<dbReference type="EMBL" id="QDKL01000001">
    <property type="protein sequence ID" value="RZF22839.1"/>
    <property type="molecule type" value="Genomic_DNA"/>
</dbReference>